<dbReference type="EMBL" id="JAVRRD010000020">
    <property type="protein sequence ID" value="KAK5048907.1"/>
    <property type="molecule type" value="Genomic_DNA"/>
</dbReference>
<dbReference type="AlphaFoldDB" id="A0AAV9N3H2"/>
<dbReference type="PANTHER" id="PTHR16861">
    <property type="entry name" value="GLYCOPROTEIN 38"/>
    <property type="match status" value="1"/>
</dbReference>
<accession>A0AAV9N3H2</accession>
<dbReference type="SUPFAM" id="SSF50630">
    <property type="entry name" value="Acid proteases"/>
    <property type="match status" value="1"/>
</dbReference>
<feature type="region of interest" description="Disordered" evidence="1">
    <location>
        <begin position="377"/>
        <end position="398"/>
    </location>
</feature>
<gene>
    <name evidence="4" type="ORF">LTR84_005327</name>
</gene>
<evidence type="ECO:0000256" key="2">
    <source>
        <dbReference type="SAM" id="Phobius"/>
    </source>
</evidence>
<organism evidence="4 5">
    <name type="scientific">Exophiala bonariae</name>
    <dbReference type="NCBI Taxonomy" id="1690606"/>
    <lineage>
        <taxon>Eukaryota</taxon>
        <taxon>Fungi</taxon>
        <taxon>Dikarya</taxon>
        <taxon>Ascomycota</taxon>
        <taxon>Pezizomycotina</taxon>
        <taxon>Eurotiomycetes</taxon>
        <taxon>Chaetothyriomycetidae</taxon>
        <taxon>Chaetothyriales</taxon>
        <taxon>Herpotrichiellaceae</taxon>
        <taxon>Exophiala</taxon>
    </lineage>
</organism>
<comment type="caution">
    <text evidence="4">The sequence shown here is derived from an EMBL/GenBank/DDBJ whole genome shotgun (WGS) entry which is preliminary data.</text>
</comment>
<dbReference type="PANTHER" id="PTHR16861:SF4">
    <property type="entry name" value="SH3 DOMAIN PROTEIN (AFU_ORTHOLOGUE AFUA_1G13610)"/>
    <property type="match status" value="1"/>
</dbReference>
<dbReference type="Gene3D" id="2.40.70.10">
    <property type="entry name" value="Acid Proteases"/>
    <property type="match status" value="1"/>
</dbReference>
<keyword evidence="2" id="KW-0812">Transmembrane</keyword>
<dbReference type="RefSeq" id="XP_064704112.1">
    <property type="nucleotide sequence ID" value="XM_064848898.1"/>
</dbReference>
<proteinExistence type="predicted"/>
<keyword evidence="2" id="KW-1133">Transmembrane helix</keyword>
<dbReference type="Proteomes" id="UP001358417">
    <property type="component" value="Unassembled WGS sequence"/>
</dbReference>
<keyword evidence="2" id="KW-0472">Membrane</keyword>
<dbReference type="PROSITE" id="PS51767">
    <property type="entry name" value="PEPTIDASE_A1"/>
    <property type="match status" value="1"/>
</dbReference>
<keyword evidence="5" id="KW-1185">Reference proteome</keyword>
<dbReference type="InterPro" id="IPR021109">
    <property type="entry name" value="Peptidase_aspartic_dom_sf"/>
</dbReference>
<evidence type="ECO:0000313" key="4">
    <source>
        <dbReference type="EMBL" id="KAK5048907.1"/>
    </source>
</evidence>
<feature type="compositionally biased region" description="Polar residues" evidence="1">
    <location>
        <begin position="464"/>
        <end position="480"/>
    </location>
</feature>
<dbReference type="InterPro" id="IPR033121">
    <property type="entry name" value="PEPTIDASE_A1"/>
</dbReference>
<feature type="region of interest" description="Disordered" evidence="1">
    <location>
        <begin position="440"/>
        <end position="602"/>
    </location>
</feature>
<sequence length="602" mass="65032">MNDEISVPDQIIAVLNSTKYWVGRLGLGVQQTRFDGTVDHLSLLSSLAQDRSFIPSHSYGYTAGAIYRLTSVPASLILGGFDGNRFEANNMTFTLNADYAPVVAMNTISVTANADGPLPINWDSNPVSLMDSSESATFTIDSSTPFLWLPQTVCDSFAKALNLTYDDNLQLYLYNNETSTLNTLKSWKLNFTFGINTSPDASDDLYLNLPFAAFDLQLSYPYPNLDANFTTPPTNYFPLRVATDRTQYKIGRAFLQETYLTVDYERNNFSLSQAVFTDFAVNNVNLVAINPPEDSIWQPAPGVSDEPSSSMSSSSSLSTGAKAGIAVGIVIVVLLIALAIWYFCIKKKRHNDDKAAESTPRTGFFSRLHRTLDSKTSVSELLGDKRHPTEVPADASATRFEMAAVEDVSSRYFQRDGSIPRNDPRNPAELENQDISAKAAEAAAINASGSQRSASPVPPYSPADNPNRNSDGISPYTPRNSHGFGTVSSGEQGISPVGGSSSGNSPRSSNSRALSSPISPEATMARPLHDRSPRPSSNGSSTTHGSANLMVPQLNGRPVSRSPSTGSRFVEQGLTAVAEEQAPTSPPTTSPKTPGPRFSWEQ</sequence>
<protein>
    <recommendedName>
        <fullName evidence="3">Peptidase A1 domain-containing protein</fullName>
    </recommendedName>
</protein>
<feature type="compositionally biased region" description="Polar residues" evidence="1">
    <location>
        <begin position="534"/>
        <end position="546"/>
    </location>
</feature>
<dbReference type="GeneID" id="89973505"/>
<evidence type="ECO:0000313" key="5">
    <source>
        <dbReference type="Proteomes" id="UP001358417"/>
    </source>
</evidence>
<feature type="compositionally biased region" description="Low complexity" evidence="1">
    <location>
        <begin position="495"/>
        <end position="520"/>
    </location>
</feature>
<feature type="transmembrane region" description="Helical" evidence="2">
    <location>
        <begin position="323"/>
        <end position="344"/>
    </location>
</feature>
<evidence type="ECO:0000259" key="3">
    <source>
        <dbReference type="PROSITE" id="PS51767"/>
    </source>
</evidence>
<feature type="domain" description="Peptidase A1" evidence="3">
    <location>
        <begin position="1"/>
        <end position="272"/>
    </location>
</feature>
<reference evidence="4 5" key="1">
    <citation type="submission" date="2023-08" db="EMBL/GenBank/DDBJ databases">
        <title>Black Yeasts Isolated from many extreme environments.</title>
        <authorList>
            <person name="Coleine C."/>
            <person name="Stajich J.E."/>
            <person name="Selbmann L."/>
        </authorList>
    </citation>
    <scope>NUCLEOTIDE SEQUENCE [LARGE SCALE GENOMIC DNA]</scope>
    <source>
        <strain evidence="4 5">CCFEE 5792</strain>
    </source>
</reference>
<name>A0AAV9N3H2_9EURO</name>
<evidence type="ECO:0000256" key="1">
    <source>
        <dbReference type="SAM" id="MobiDB-lite"/>
    </source>
</evidence>